<evidence type="ECO:0000256" key="2">
    <source>
        <dbReference type="ARBA" id="ARBA00023002"/>
    </source>
</evidence>
<dbReference type="PROSITE" id="PS00671">
    <property type="entry name" value="D_2_HYDROXYACID_DH_3"/>
    <property type="match status" value="1"/>
</dbReference>
<dbReference type="GO" id="GO:0030267">
    <property type="term" value="F:glyoxylate reductase (NADPH) activity"/>
    <property type="evidence" value="ECO:0007669"/>
    <property type="project" value="TreeGrafter"/>
</dbReference>
<dbReference type="InterPro" id="IPR050223">
    <property type="entry name" value="D-isomer_2-hydroxyacid_DH"/>
</dbReference>
<evidence type="ECO:0000256" key="1">
    <source>
        <dbReference type="ARBA" id="ARBA00005854"/>
    </source>
</evidence>
<dbReference type="GO" id="GO:0005829">
    <property type="term" value="C:cytosol"/>
    <property type="evidence" value="ECO:0007669"/>
    <property type="project" value="TreeGrafter"/>
</dbReference>
<protein>
    <submittedName>
        <fullName evidence="6">Glyoxylate reductase</fullName>
    </submittedName>
</protein>
<dbReference type="InterPro" id="IPR006140">
    <property type="entry name" value="D-isomer_DH_NAD-bd"/>
</dbReference>
<dbReference type="RefSeq" id="WP_090843876.1">
    <property type="nucleotide sequence ID" value="NZ_FNIL01000013.1"/>
</dbReference>
<dbReference type="InterPro" id="IPR006139">
    <property type="entry name" value="D-isomer_2_OHA_DH_cat_dom"/>
</dbReference>
<evidence type="ECO:0000256" key="3">
    <source>
        <dbReference type="RuleBase" id="RU003719"/>
    </source>
</evidence>
<dbReference type="SUPFAM" id="SSF51735">
    <property type="entry name" value="NAD(P)-binding Rossmann-fold domains"/>
    <property type="match status" value="1"/>
</dbReference>
<reference evidence="7" key="1">
    <citation type="submission" date="2016-10" db="EMBL/GenBank/DDBJ databases">
        <authorList>
            <person name="Varghese N."/>
            <person name="Submissions S."/>
        </authorList>
    </citation>
    <scope>NUCLEOTIDE SEQUENCE [LARGE SCALE GENOMIC DNA]</scope>
    <source>
        <strain evidence="7">CGMCC 1.10369</strain>
    </source>
</reference>
<dbReference type="GO" id="GO:0016618">
    <property type="term" value="F:hydroxypyruvate reductase [NAD(P)H] activity"/>
    <property type="evidence" value="ECO:0007669"/>
    <property type="project" value="TreeGrafter"/>
</dbReference>
<dbReference type="EMBL" id="FNIL01000013">
    <property type="protein sequence ID" value="SDO42454.1"/>
    <property type="molecule type" value="Genomic_DNA"/>
</dbReference>
<dbReference type="PROSITE" id="PS00065">
    <property type="entry name" value="D_2_HYDROXYACID_DH_1"/>
    <property type="match status" value="1"/>
</dbReference>
<keyword evidence="2 3" id="KW-0560">Oxidoreductase</keyword>
<proteinExistence type="inferred from homology"/>
<dbReference type="Gene3D" id="3.40.50.720">
    <property type="entry name" value="NAD(P)-binding Rossmann-like Domain"/>
    <property type="match status" value="2"/>
</dbReference>
<dbReference type="InterPro" id="IPR029752">
    <property type="entry name" value="D-isomer_DH_CS1"/>
</dbReference>
<dbReference type="InterPro" id="IPR029753">
    <property type="entry name" value="D-isomer_DH_CS"/>
</dbReference>
<dbReference type="InterPro" id="IPR036291">
    <property type="entry name" value="NAD(P)-bd_dom_sf"/>
</dbReference>
<feature type="domain" description="D-isomer specific 2-hydroxyacid dehydrogenase catalytic" evidence="4">
    <location>
        <begin position="6"/>
        <end position="321"/>
    </location>
</feature>
<evidence type="ECO:0000313" key="6">
    <source>
        <dbReference type="EMBL" id="SDO42454.1"/>
    </source>
</evidence>
<gene>
    <name evidence="6" type="ORF">SAMN04488053_11368</name>
</gene>
<dbReference type="Pfam" id="PF00389">
    <property type="entry name" value="2-Hacid_dh"/>
    <property type="match status" value="1"/>
</dbReference>
<feature type="domain" description="D-isomer specific 2-hydroxyacid dehydrogenase NAD-binding" evidence="5">
    <location>
        <begin position="111"/>
        <end position="289"/>
    </location>
</feature>
<accession>A0A1H0JFN6</accession>
<keyword evidence="7" id="KW-1185">Reference proteome</keyword>
<dbReference type="AlphaFoldDB" id="A0A1H0JFN6"/>
<dbReference type="SUPFAM" id="SSF52283">
    <property type="entry name" value="Formate/glycerate dehydrogenase catalytic domain-like"/>
    <property type="match status" value="1"/>
</dbReference>
<dbReference type="PANTHER" id="PTHR10996:SF283">
    <property type="entry name" value="GLYOXYLATE_HYDROXYPYRUVATE REDUCTASE B"/>
    <property type="match status" value="1"/>
</dbReference>
<dbReference type="OrthoDB" id="9805416at2"/>
<dbReference type="FunFam" id="3.40.50.720:FF:000462">
    <property type="entry name" value="Glyoxylate reductase (NADP+)"/>
    <property type="match status" value="1"/>
</dbReference>
<name>A0A1H0JFN6_9BACI</name>
<dbReference type="Pfam" id="PF02826">
    <property type="entry name" value="2-Hacid_dh_C"/>
    <property type="match status" value="1"/>
</dbReference>
<evidence type="ECO:0000313" key="7">
    <source>
        <dbReference type="Proteomes" id="UP000198778"/>
    </source>
</evidence>
<evidence type="ECO:0000259" key="5">
    <source>
        <dbReference type="Pfam" id="PF02826"/>
    </source>
</evidence>
<dbReference type="GO" id="GO:0051287">
    <property type="term" value="F:NAD binding"/>
    <property type="evidence" value="ECO:0007669"/>
    <property type="project" value="InterPro"/>
</dbReference>
<sequence length="321" mass="35480">MSKPYVYVTRKLPEELLHVLSQTAEVECWEETDKPVPREILLEKSRNADGLLTMLSDKVDKELLEQAASLKVVANLAVGYDNIDLEEAETRNVIVCNTPDVLTDATADLAFALLMAAARRIPEADQYVKKDKWHGWAPFMFAGADVHKKTLGIIGMGRIGTAVAKRAAGFDMEILYHNRSRKKEIEQDLGVKYAEKKELLEKADFVCVVAPLTTETRGMIGKGELEQMKKSAYLINVSRGPVVDEKALIEAMQNEVIAGAGLDVFEQEPIRAEHPLLKFPQVVALPHIGSATTATREEMAELCARNIAAVLKGEKAETPLN</sequence>
<dbReference type="STRING" id="745820.SAMN04488053_11368"/>
<organism evidence="6 7">
    <name type="scientific">Alkalicoccus daliensis</name>
    <dbReference type="NCBI Taxonomy" id="745820"/>
    <lineage>
        <taxon>Bacteria</taxon>
        <taxon>Bacillati</taxon>
        <taxon>Bacillota</taxon>
        <taxon>Bacilli</taxon>
        <taxon>Bacillales</taxon>
        <taxon>Bacillaceae</taxon>
        <taxon>Alkalicoccus</taxon>
    </lineage>
</organism>
<dbReference type="Proteomes" id="UP000198778">
    <property type="component" value="Unassembled WGS sequence"/>
</dbReference>
<dbReference type="PANTHER" id="PTHR10996">
    <property type="entry name" value="2-HYDROXYACID DEHYDROGENASE-RELATED"/>
    <property type="match status" value="1"/>
</dbReference>
<dbReference type="CDD" id="cd05301">
    <property type="entry name" value="GDH"/>
    <property type="match status" value="1"/>
</dbReference>
<comment type="similarity">
    <text evidence="1 3">Belongs to the D-isomer specific 2-hydroxyacid dehydrogenase family.</text>
</comment>
<evidence type="ECO:0000259" key="4">
    <source>
        <dbReference type="Pfam" id="PF00389"/>
    </source>
</evidence>